<reference evidence="4" key="2">
    <citation type="submission" date="2010-05" db="EMBL/GenBank/DDBJ databases">
        <title>The genome sequence of Magnaporthe poae strain ATCC 64411.</title>
        <authorList>
            <person name="Ma L.-J."/>
            <person name="Dead R."/>
            <person name="Young S."/>
            <person name="Zeng Q."/>
            <person name="Koehrsen M."/>
            <person name="Alvarado L."/>
            <person name="Berlin A."/>
            <person name="Chapman S.B."/>
            <person name="Chen Z."/>
            <person name="Freedman E."/>
            <person name="Gellesch M."/>
            <person name="Goldberg J."/>
            <person name="Griggs A."/>
            <person name="Gujja S."/>
            <person name="Heilman E.R."/>
            <person name="Heiman D."/>
            <person name="Hepburn T."/>
            <person name="Howarth C."/>
            <person name="Jen D."/>
            <person name="Larson L."/>
            <person name="Mehta T."/>
            <person name="Neiman D."/>
            <person name="Pearson M."/>
            <person name="Roberts A."/>
            <person name="Saif S."/>
            <person name="Shea T."/>
            <person name="Shenoy N."/>
            <person name="Sisk P."/>
            <person name="Stolte C."/>
            <person name="Sykes S."/>
            <person name="Walk T."/>
            <person name="White J."/>
            <person name="Yandava C."/>
            <person name="Haas B."/>
            <person name="Nusbaum C."/>
            <person name="Birren B."/>
        </authorList>
    </citation>
    <scope>NUCLEOTIDE SEQUENCE [LARGE SCALE GENOMIC DNA]</scope>
    <source>
        <strain evidence="4">ATCC 64411 / 73-15</strain>
    </source>
</reference>
<accession>A0A0C4E964</accession>
<reference evidence="3" key="5">
    <citation type="submission" date="2015-06" db="UniProtKB">
        <authorList>
            <consortium name="EnsemblFungi"/>
        </authorList>
    </citation>
    <scope>IDENTIFICATION</scope>
    <source>
        <strain evidence="3">ATCC 64411</strain>
    </source>
</reference>
<evidence type="ECO:0000313" key="3">
    <source>
        <dbReference type="EnsemblFungi" id="MAPG_09143T0"/>
    </source>
</evidence>
<evidence type="ECO:0000256" key="1">
    <source>
        <dbReference type="SAM" id="SignalP"/>
    </source>
</evidence>
<evidence type="ECO:0000313" key="2">
    <source>
        <dbReference type="EMBL" id="KLU90179.1"/>
    </source>
</evidence>
<dbReference type="EMBL" id="GL876974">
    <property type="protein sequence ID" value="KLU90179.1"/>
    <property type="molecule type" value="Genomic_DNA"/>
</dbReference>
<name>A0A0C4E964_MAGP6</name>
<organism evidence="3 4">
    <name type="scientific">Magnaporthiopsis poae (strain ATCC 64411 / 73-15)</name>
    <name type="common">Kentucky bluegrass fungus</name>
    <name type="synonym">Magnaporthe poae</name>
    <dbReference type="NCBI Taxonomy" id="644358"/>
    <lineage>
        <taxon>Eukaryota</taxon>
        <taxon>Fungi</taxon>
        <taxon>Dikarya</taxon>
        <taxon>Ascomycota</taxon>
        <taxon>Pezizomycotina</taxon>
        <taxon>Sordariomycetes</taxon>
        <taxon>Sordariomycetidae</taxon>
        <taxon>Magnaporthales</taxon>
        <taxon>Magnaporthaceae</taxon>
        <taxon>Magnaporthiopsis</taxon>
    </lineage>
</organism>
<reference evidence="3" key="4">
    <citation type="journal article" date="2015" name="G3 (Bethesda)">
        <title>Genome sequences of three phytopathogenic species of the Magnaporthaceae family of fungi.</title>
        <authorList>
            <person name="Okagaki L.H."/>
            <person name="Nunes C.C."/>
            <person name="Sailsbery J."/>
            <person name="Clay B."/>
            <person name="Brown D."/>
            <person name="John T."/>
            <person name="Oh Y."/>
            <person name="Young N."/>
            <person name="Fitzgerald M."/>
            <person name="Haas B.J."/>
            <person name="Zeng Q."/>
            <person name="Young S."/>
            <person name="Adiconis X."/>
            <person name="Fan L."/>
            <person name="Levin J.Z."/>
            <person name="Mitchell T.K."/>
            <person name="Okubara P.A."/>
            <person name="Farman M.L."/>
            <person name="Kohn L.M."/>
            <person name="Birren B."/>
            <person name="Ma L.-J."/>
            <person name="Dean R.A."/>
        </authorList>
    </citation>
    <scope>NUCLEOTIDE SEQUENCE</scope>
    <source>
        <strain evidence="3">ATCC 64411 / 73-15</strain>
    </source>
</reference>
<keyword evidence="1" id="KW-0732">Signal</keyword>
<evidence type="ECO:0000313" key="4">
    <source>
        <dbReference type="Proteomes" id="UP000011715"/>
    </source>
</evidence>
<keyword evidence="4" id="KW-1185">Reference proteome</keyword>
<reference evidence="2" key="3">
    <citation type="submission" date="2011-03" db="EMBL/GenBank/DDBJ databases">
        <title>Annotation of Magnaporthe poae ATCC 64411.</title>
        <authorList>
            <person name="Ma L.-J."/>
            <person name="Dead R."/>
            <person name="Young S.K."/>
            <person name="Zeng Q."/>
            <person name="Gargeya S."/>
            <person name="Fitzgerald M."/>
            <person name="Haas B."/>
            <person name="Abouelleil A."/>
            <person name="Alvarado L."/>
            <person name="Arachchi H.M."/>
            <person name="Berlin A."/>
            <person name="Brown A."/>
            <person name="Chapman S.B."/>
            <person name="Chen Z."/>
            <person name="Dunbar C."/>
            <person name="Freedman E."/>
            <person name="Gearin G."/>
            <person name="Gellesch M."/>
            <person name="Goldberg J."/>
            <person name="Griggs A."/>
            <person name="Gujja S."/>
            <person name="Heiman D."/>
            <person name="Howarth C."/>
            <person name="Larson L."/>
            <person name="Lui A."/>
            <person name="MacDonald P.J.P."/>
            <person name="Mehta T."/>
            <person name="Montmayeur A."/>
            <person name="Murphy C."/>
            <person name="Neiman D."/>
            <person name="Pearson M."/>
            <person name="Priest M."/>
            <person name="Roberts A."/>
            <person name="Saif S."/>
            <person name="Shea T."/>
            <person name="Shenoy N."/>
            <person name="Sisk P."/>
            <person name="Stolte C."/>
            <person name="Sykes S."/>
            <person name="Yandava C."/>
            <person name="Wortman J."/>
            <person name="Nusbaum C."/>
            <person name="Birren B."/>
        </authorList>
    </citation>
    <scope>NUCLEOTIDE SEQUENCE</scope>
    <source>
        <strain evidence="2">ATCC 64411</strain>
    </source>
</reference>
<feature type="chain" id="PRO_5009385957" description="Cell wall protein PhiA" evidence="1">
    <location>
        <begin position="21"/>
        <end position="198"/>
    </location>
</feature>
<feature type="signal peptide" evidence="1">
    <location>
        <begin position="1"/>
        <end position="20"/>
    </location>
</feature>
<dbReference type="AlphaFoldDB" id="A0A0C4E964"/>
<dbReference type="EMBL" id="ADBL01002243">
    <property type="status" value="NOT_ANNOTATED_CDS"/>
    <property type="molecule type" value="Genomic_DNA"/>
</dbReference>
<dbReference type="Proteomes" id="UP000011715">
    <property type="component" value="Unassembled WGS sequence"/>
</dbReference>
<dbReference type="VEuPathDB" id="FungiDB:MAPG_09143"/>
<proteinExistence type="predicted"/>
<protein>
    <recommendedName>
        <fullName evidence="5">Cell wall protein PhiA</fullName>
    </recommendedName>
</protein>
<evidence type="ECO:0008006" key="5">
    <source>
        <dbReference type="Google" id="ProtNLM"/>
    </source>
</evidence>
<dbReference type="OMA" id="CTRCEDN"/>
<dbReference type="OrthoDB" id="4093325at2759"/>
<gene>
    <name evidence="2" type="ORF">MAPG_09143</name>
</gene>
<reference evidence="2" key="1">
    <citation type="submission" date="2010-05" db="EMBL/GenBank/DDBJ databases">
        <title>The Genome Sequence of Magnaporthe poae strain ATCC 64411.</title>
        <authorList>
            <consortium name="The Broad Institute Genome Sequencing Platform"/>
            <consortium name="Broad Institute Genome Sequencing Center for Infectious Disease"/>
            <person name="Ma L.-J."/>
            <person name="Dead R."/>
            <person name="Young S."/>
            <person name="Zeng Q."/>
            <person name="Koehrsen M."/>
            <person name="Alvarado L."/>
            <person name="Berlin A."/>
            <person name="Chapman S.B."/>
            <person name="Chen Z."/>
            <person name="Freedman E."/>
            <person name="Gellesch M."/>
            <person name="Goldberg J."/>
            <person name="Griggs A."/>
            <person name="Gujja S."/>
            <person name="Heilman E.R."/>
            <person name="Heiman D."/>
            <person name="Hepburn T."/>
            <person name="Howarth C."/>
            <person name="Jen D."/>
            <person name="Larson L."/>
            <person name="Mehta T."/>
            <person name="Neiman D."/>
            <person name="Pearson M."/>
            <person name="Roberts A."/>
            <person name="Saif S."/>
            <person name="Shea T."/>
            <person name="Shenoy N."/>
            <person name="Sisk P."/>
            <person name="Stolte C."/>
            <person name="Sykes S."/>
            <person name="Walk T."/>
            <person name="White J."/>
            <person name="Yandava C."/>
            <person name="Haas B."/>
            <person name="Nusbaum C."/>
            <person name="Birren B."/>
        </authorList>
    </citation>
    <scope>NUCLEOTIDE SEQUENCE</scope>
    <source>
        <strain evidence="2">ATCC 64411</strain>
    </source>
</reference>
<dbReference type="eggNOG" id="ENOG502SNZ2">
    <property type="taxonomic scope" value="Eukaryota"/>
</dbReference>
<sequence length="198" mass="21138">MQFLALAASVLSLLAAPASAAPADPPVIAADARFNLISLRTGHKAHLQFVQAANHGLSLHLPAQNATCEGGAEDPEMATFFLRDGGLFLESPRATPQQVFVMRSAMGQGQVAYSTGNQTAWRNSERTTFRLDNINNLMFNDVTFLACPPRGGQANEPAGSFSIWVRAGVDEPQGHRNCVSVSLRASQAKKPVTCLYAA</sequence>
<dbReference type="EnsemblFungi" id="MAPG_09143T0">
    <property type="protein sequence ID" value="MAPG_09143T0"/>
    <property type="gene ID" value="MAPG_09143"/>
</dbReference>